<reference evidence="1 2" key="1">
    <citation type="journal article" date="2022" name="Front. Microbiol.">
        <title>Identification and characterization of a novel class of self-sufficient cytochrome P450 hydroxylase involved in cyclohexanecarboxylate degradation in Paraburkholderia terrae strain KU-64.</title>
        <authorList>
            <person name="Yamamoto T."/>
            <person name="Hasegawa Y."/>
            <person name="Iwaki H."/>
        </authorList>
    </citation>
    <scope>NUCLEOTIDE SEQUENCE [LARGE SCALE GENOMIC DNA]</scope>
    <source>
        <strain evidence="1 2">KU-64</strain>
    </source>
</reference>
<protein>
    <submittedName>
        <fullName evidence="1">Uncharacterized protein</fullName>
    </submittedName>
</protein>
<name>A0ABN6JLN7_9BURK</name>
<gene>
    <name evidence="1" type="ORF">PTKU64_54660</name>
</gene>
<proteinExistence type="predicted"/>
<sequence>MFENKLHACARLQQNYKLVKGGQLTAQSDAVHEEHVDGGLVPYERLQKVILYAGRGVMF</sequence>
<organism evidence="1 2">
    <name type="scientific">Paraburkholderia terrae</name>
    <dbReference type="NCBI Taxonomy" id="311230"/>
    <lineage>
        <taxon>Bacteria</taxon>
        <taxon>Pseudomonadati</taxon>
        <taxon>Pseudomonadota</taxon>
        <taxon>Betaproteobacteria</taxon>
        <taxon>Burkholderiales</taxon>
        <taxon>Burkholderiaceae</taxon>
        <taxon>Paraburkholderia</taxon>
    </lineage>
</organism>
<dbReference type="EMBL" id="AP024956">
    <property type="protein sequence ID" value="BCZ81791.1"/>
    <property type="molecule type" value="Genomic_DNA"/>
</dbReference>
<evidence type="ECO:0000313" key="2">
    <source>
        <dbReference type="Proteomes" id="UP001319874"/>
    </source>
</evidence>
<keyword evidence="2" id="KW-1185">Reference proteome</keyword>
<dbReference type="Proteomes" id="UP001319874">
    <property type="component" value="Chromosome 2"/>
</dbReference>
<evidence type="ECO:0000313" key="1">
    <source>
        <dbReference type="EMBL" id="BCZ81791.1"/>
    </source>
</evidence>
<accession>A0ABN6JLN7</accession>